<dbReference type="EMBL" id="JAMRYU010000032">
    <property type="protein sequence ID" value="MDC4242441.1"/>
    <property type="molecule type" value="Genomic_DNA"/>
</dbReference>
<keyword evidence="1" id="KW-0547">Nucleotide-binding</keyword>
<dbReference type="GO" id="GO:0004386">
    <property type="term" value="F:helicase activity"/>
    <property type="evidence" value="ECO:0007669"/>
    <property type="project" value="UniProtKB-KW"/>
</dbReference>
<dbReference type="Proteomes" id="UP001141183">
    <property type="component" value="Unassembled WGS sequence"/>
</dbReference>
<dbReference type="AlphaFoldDB" id="A0A9X3XQ81"/>
<comment type="caution">
    <text evidence="1">The sequence shown here is derived from an EMBL/GenBank/DDBJ whole genome shotgun (WGS) entry which is preliminary data.</text>
</comment>
<proteinExistence type="predicted"/>
<evidence type="ECO:0000313" key="1">
    <source>
        <dbReference type="EMBL" id="MDC4242441.1"/>
    </source>
</evidence>
<sequence length="76" mass="8584">MISEIKRIIENYLNNIKLCSIVIGTVMGNGIKLTDKLTIPFEFVTGNLKSTISQGQKIRLLRNLGGQEFYILEVIE</sequence>
<reference evidence="1" key="1">
    <citation type="submission" date="2022-05" db="EMBL/GenBank/DDBJ databases">
        <title>Draft genome sequence of Clostridium tertium strain CP3 isolated from Peru.</title>
        <authorList>
            <person name="Hurtado R."/>
            <person name="Lima L."/>
            <person name="Sousa T."/>
            <person name="Jaiswal A.K."/>
            <person name="Tiwari S."/>
            <person name="Maturrano L."/>
            <person name="Brenig B."/>
            <person name="Azevedo V."/>
        </authorList>
    </citation>
    <scope>NUCLEOTIDE SEQUENCE</scope>
    <source>
        <strain evidence="1">CP3</strain>
    </source>
</reference>
<keyword evidence="2" id="KW-1185">Reference proteome</keyword>
<keyword evidence="1" id="KW-0347">Helicase</keyword>
<accession>A0A9X3XQ81</accession>
<gene>
    <name evidence="1" type="ORF">NE398_20120</name>
</gene>
<keyword evidence="1" id="KW-0378">Hydrolase</keyword>
<name>A0A9X3XQ81_9CLOT</name>
<evidence type="ECO:0000313" key="2">
    <source>
        <dbReference type="Proteomes" id="UP001141183"/>
    </source>
</evidence>
<dbReference type="RefSeq" id="WP_272470778.1">
    <property type="nucleotide sequence ID" value="NZ_JAMRYU010000032.1"/>
</dbReference>
<protein>
    <submittedName>
        <fullName evidence="1">DNA helicase</fullName>
    </submittedName>
</protein>
<keyword evidence="1" id="KW-0067">ATP-binding</keyword>
<organism evidence="1 2">
    <name type="scientific">Clostridium tertium</name>
    <dbReference type="NCBI Taxonomy" id="1559"/>
    <lineage>
        <taxon>Bacteria</taxon>
        <taxon>Bacillati</taxon>
        <taxon>Bacillota</taxon>
        <taxon>Clostridia</taxon>
        <taxon>Eubacteriales</taxon>
        <taxon>Clostridiaceae</taxon>
        <taxon>Clostridium</taxon>
    </lineage>
</organism>